<reference evidence="1" key="1">
    <citation type="journal article" date="2020" name="Stud. Mycol.">
        <title>101 Dothideomycetes genomes: a test case for predicting lifestyles and emergence of pathogens.</title>
        <authorList>
            <person name="Haridas S."/>
            <person name="Albert R."/>
            <person name="Binder M."/>
            <person name="Bloem J."/>
            <person name="Labutti K."/>
            <person name="Salamov A."/>
            <person name="Andreopoulos B."/>
            <person name="Baker S."/>
            <person name="Barry K."/>
            <person name="Bills G."/>
            <person name="Bluhm B."/>
            <person name="Cannon C."/>
            <person name="Castanera R."/>
            <person name="Culley D."/>
            <person name="Daum C."/>
            <person name="Ezra D."/>
            <person name="Gonzalez J."/>
            <person name="Henrissat B."/>
            <person name="Kuo A."/>
            <person name="Liang C."/>
            <person name="Lipzen A."/>
            <person name="Lutzoni F."/>
            <person name="Magnuson J."/>
            <person name="Mondo S."/>
            <person name="Nolan M."/>
            <person name="Ohm R."/>
            <person name="Pangilinan J."/>
            <person name="Park H.-J."/>
            <person name="Ramirez L."/>
            <person name="Alfaro M."/>
            <person name="Sun H."/>
            <person name="Tritt A."/>
            <person name="Yoshinaga Y."/>
            <person name="Zwiers L.-H."/>
            <person name="Turgeon B."/>
            <person name="Goodwin S."/>
            <person name="Spatafora J."/>
            <person name="Crous P."/>
            <person name="Grigoriev I."/>
        </authorList>
    </citation>
    <scope>NUCLEOTIDE SEQUENCE</scope>
    <source>
        <strain evidence="1">CBS 175.79</strain>
    </source>
</reference>
<accession>A0A6A5XD72</accession>
<proteinExistence type="predicted"/>
<dbReference type="EMBL" id="ML978075">
    <property type="protein sequence ID" value="KAF2010756.1"/>
    <property type="molecule type" value="Genomic_DNA"/>
</dbReference>
<sequence>MMDEPPHLMTLPYVLREEILKEVICSDNPFRLFAKHIGTCKDLGKVVLPHDDHPPLSIFLVCKQLNEEATWILYRFRALQIAPPLRAGTRIPSMVRVFGSDKLKLLRKIEITIRPNPNVPNDICKCSVIRGARPIYNFAYGMTEAIAYIAQHAKNLKYLKVDMLDTDFMMRHAIVLFFTVIASLTTIKGLNRLDVGQAFPGIWVFYLSKKLGAPAMLRKDNSDGVGVFKAAMESYREQVIEFESYVGSDSKEEFDWRETVYHYDTADILESPGPLNSNASIFGANTTEEIARQVDRGLNIYLDTIELAESWKITRQQSHDEQYLENIRMQRDYLLHFWNELKAMGGLKFDPYSI</sequence>
<dbReference type="RefSeq" id="XP_033379095.1">
    <property type="nucleotide sequence ID" value="XM_033532372.1"/>
</dbReference>
<protein>
    <submittedName>
        <fullName evidence="1">Uncharacterized protein</fullName>
    </submittedName>
</protein>
<keyword evidence="2" id="KW-1185">Reference proteome</keyword>
<dbReference type="AlphaFoldDB" id="A0A6A5XD72"/>
<dbReference type="GeneID" id="54289769"/>
<dbReference type="Proteomes" id="UP000799778">
    <property type="component" value="Unassembled WGS sequence"/>
</dbReference>
<evidence type="ECO:0000313" key="1">
    <source>
        <dbReference type="EMBL" id="KAF2010756.1"/>
    </source>
</evidence>
<name>A0A6A5XD72_9PLEO</name>
<organism evidence="1 2">
    <name type="scientific">Aaosphaeria arxii CBS 175.79</name>
    <dbReference type="NCBI Taxonomy" id="1450172"/>
    <lineage>
        <taxon>Eukaryota</taxon>
        <taxon>Fungi</taxon>
        <taxon>Dikarya</taxon>
        <taxon>Ascomycota</taxon>
        <taxon>Pezizomycotina</taxon>
        <taxon>Dothideomycetes</taxon>
        <taxon>Pleosporomycetidae</taxon>
        <taxon>Pleosporales</taxon>
        <taxon>Pleosporales incertae sedis</taxon>
        <taxon>Aaosphaeria</taxon>
    </lineage>
</organism>
<evidence type="ECO:0000313" key="2">
    <source>
        <dbReference type="Proteomes" id="UP000799778"/>
    </source>
</evidence>
<gene>
    <name evidence="1" type="ORF">BU24DRAFT_466536</name>
</gene>